<dbReference type="SMART" id="SM00575">
    <property type="entry name" value="ZnF_PMZ"/>
    <property type="match status" value="1"/>
</dbReference>
<evidence type="ECO:0000256" key="1">
    <source>
        <dbReference type="ARBA" id="ARBA00022723"/>
    </source>
</evidence>
<evidence type="ECO:0000256" key="4">
    <source>
        <dbReference type="PROSITE-ProRule" id="PRU00325"/>
    </source>
</evidence>
<dbReference type="Pfam" id="PF04434">
    <property type="entry name" value="SWIM"/>
    <property type="match status" value="1"/>
</dbReference>
<organism evidence="6 7">
    <name type="scientific">Dipteronia sinensis</name>
    <dbReference type="NCBI Taxonomy" id="43782"/>
    <lineage>
        <taxon>Eukaryota</taxon>
        <taxon>Viridiplantae</taxon>
        <taxon>Streptophyta</taxon>
        <taxon>Embryophyta</taxon>
        <taxon>Tracheophyta</taxon>
        <taxon>Spermatophyta</taxon>
        <taxon>Magnoliopsida</taxon>
        <taxon>eudicotyledons</taxon>
        <taxon>Gunneridae</taxon>
        <taxon>Pentapetalae</taxon>
        <taxon>rosids</taxon>
        <taxon>malvids</taxon>
        <taxon>Sapindales</taxon>
        <taxon>Sapindaceae</taxon>
        <taxon>Hippocastanoideae</taxon>
        <taxon>Acereae</taxon>
        <taxon>Dipteronia</taxon>
    </lineage>
</organism>
<keyword evidence="2 4" id="KW-0863">Zinc-finger</keyword>
<dbReference type="PANTHER" id="PTHR31973">
    <property type="entry name" value="POLYPROTEIN, PUTATIVE-RELATED"/>
    <property type="match status" value="1"/>
</dbReference>
<gene>
    <name evidence="6" type="ORF">Dsin_025498</name>
</gene>
<keyword evidence="7" id="KW-1185">Reference proteome</keyword>
<dbReference type="PROSITE" id="PS50966">
    <property type="entry name" value="ZF_SWIM"/>
    <property type="match status" value="1"/>
</dbReference>
<feature type="domain" description="SWIM-type" evidence="5">
    <location>
        <begin position="73"/>
        <end position="115"/>
    </location>
</feature>
<proteinExistence type="predicted"/>
<evidence type="ECO:0000259" key="5">
    <source>
        <dbReference type="PROSITE" id="PS50966"/>
    </source>
</evidence>
<evidence type="ECO:0000313" key="6">
    <source>
        <dbReference type="EMBL" id="KAK3194188.1"/>
    </source>
</evidence>
<dbReference type="GO" id="GO:0008270">
    <property type="term" value="F:zinc ion binding"/>
    <property type="evidence" value="ECO:0007669"/>
    <property type="project" value="UniProtKB-KW"/>
</dbReference>
<dbReference type="EMBL" id="JANJYJ010000008">
    <property type="protein sequence ID" value="KAK3194188.1"/>
    <property type="molecule type" value="Genomic_DNA"/>
</dbReference>
<comment type="caution">
    <text evidence="6">The sequence shown here is derived from an EMBL/GenBank/DDBJ whole genome shotgun (WGS) entry which is preliminary data.</text>
</comment>
<evidence type="ECO:0000256" key="3">
    <source>
        <dbReference type="ARBA" id="ARBA00022833"/>
    </source>
</evidence>
<keyword evidence="1" id="KW-0479">Metal-binding</keyword>
<dbReference type="AlphaFoldDB" id="A0AAD9ZXG6"/>
<keyword evidence="3" id="KW-0862">Zinc</keyword>
<reference evidence="6" key="1">
    <citation type="journal article" date="2023" name="Plant J.">
        <title>Genome sequences and population genomics provide insights into the demographic history, inbreeding, and mutation load of two 'living fossil' tree species of Dipteronia.</title>
        <authorList>
            <person name="Feng Y."/>
            <person name="Comes H.P."/>
            <person name="Chen J."/>
            <person name="Zhu S."/>
            <person name="Lu R."/>
            <person name="Zhang X."/>
            <person name="Li P."/>
            <person name="Qiu J."/>
            <person name="Olsen K.M."/>
            <person name="Qiu Y."/>
        </authorList>
    </citation>
    <scope>NUCLEOTIDE SEQUENCE</scope>
    <source>
        <strain evidence="6">NBL</strain>
    </source>
</reference>
<dbReference type="InterPro" id="IPR006564">
    <property type="entry name" value="Znf_PMZ"/>
</dbReference>
<evidence type="ECO:0000313" key="7">
    <source>
        <dbReference type="Proteomes" id="UP001281410"/>
    </source>
</evidence>
<name>A0AAD9ZXG6_9ROSI</name>
<dbReference type="Proteomes" id="UP001281410">
    <property type="component" value="Unassembled WGS sequence"/>
</dbReference>
<dbReference type="PANTHER" id="PTHR31973:SF189">
    <property type="entry name" value="TRANSPOSASE, MUDR, PLANT, MULE TRANSPOSASE DOMAIN PROTEIN-RELATED"/>
    <property type="match status" value="1"/>
</dbReference>
<dbReference type="InterPro" id="IPR007527">
    <property type="entry name" value="Znf_SWIM"/>
</dbReference>
<evidence type="ECO:0000256" key="2">
    <source>
        <dbReference type="ARBA" id="ARBA00022771"/>
    </source>
</evidence>
<accession>A0AAD9ZXG6</accession>
<sequence length="183" mass="21113">MRSESVAAYECLVDKDHVYWSRAYFKATSVCDMLCNNMCEAFNRAIPQTSDKLVITLMEMIINYLMKSGNFYYQVRGHEDDQHIVDINKKTCACNMWQLIGIPCIHGISAPLSSNHDPSDYIHNKYKKDNLIKAYAQMALKQEKDALGLKFFNQVKDPIMLKVLKQIKEPVRLKISKQVKEAV</sequence>
<protein>
    <recommendedName>
        <fullName evidence="5">SWIM-type domain-containing protein</fullName>
    </recommendedName>
</protein>